<dbReference type="RefSeq" id="WP_192027974.1">
    <property type="nucleotide sequence ID" value="NZ_JACYTR010000003.1"/>
</dbReference>
<keyword evidence="2" id="KW-0732">Signal</keyword>
<name>A0AAW3ZGD3_9GAMM</name>
<feature type="domain" description="DUF4124" evidence="3">
    <location>
        <begin position="9"/>
        <end position="56"/>
    </location>
</feature>
<dbReference type="EMBL" id="JACYTR010000003">
    <property type="protein sequence ID" value="MBD8524629.1"/>
    <property type="molecule type" value="Genomic_DNA"/>
</dbReference>
<dbReference type="Pfam" id="PF13511">
    <property type="entry name" value="DUF4124"/>
    <property type="match status" value="1"/>
</dbReference>
<dbReference type="InterPro" id="IPR025392">
    <property type="entry name" value="DUF4124"/>
</dbReference>
<feature type="region of interest" description="Disordered" evidence="1">
    <location>
        <begin position="145"/>
        <end position="164"/>
    </location>
</feature>
<proteinExistence type="predicted"/>
<evidence type="ECO:0000313" key="5">
    <source>
        <dbReference type="Proteomes" id="UP000613768"/>
    </source>
</evidence>
<keyword evidence="5" id="KW-1185">Reference proteome</keyword>
<feature type="signal peptide" evidence="2">
    <location>
        <begin position="1"/>
        <end position="18"/>
    </location>
</feature>
<comment type="caution">
    <text evidence="4">The sequence shown here is derived from an EMBL/GenBank/DDBJ whole genome shotgun (WGS) entry which is preliminary data.</text>
</comment>
<feature type="chain" id="PRO_5043924209" evidence="2">
    <location>
        <begin position="19"/>
        <end position="225"/>
    </location>
</feature>
<evidence type="ECO:0000259" key="3">
    <source>
        <dbReference type="Pfam" id="PF13511"/>
    </source>
</evidence>
<dbReference type="AlphaFoldDB" id="A0AAW3ZGD3"/>
<organism evidence="4 5">
    <name type="scientific">Pseudomarimonas arenosa</name>
    <dbReference type="NCBI Taxonomy" id="2774145"/>
    <lineage>
        <taxon>Bacteria</taxon>
        <taxon>Pseudomonadati</taxon>
        <taxon>Pseudomonadota</taxon>
        <taxon>Gammaproteobacteria</taxon>
        <taxon>Lysobacterales</taxon>
        <taxon>Lysobacteraceae</taxon>
        <taxon>Pseudomarimonas</taxon>
    </lineage>
</organism>
<reference evidence="4 5" key="1">
    <citation type="submission" date="2020-09" db="EMBL/GenBank/DDBJ databases">
        <title>Pseudoxanthomonas sp. CAU 1598 isolated from sand of Yaerae Beach.</title>
        <authorList>
            <person name="Kim W."/>
        </authorList>
    </citation>
    <scope>NUCLEOTIDE SEQUENCE [LARGE SCALE GENOMIC DNA]</scope>
    <source>
        <strain evidence="4 5">CAU 1598</strain>
    </source>
</reference>
<dbReference type="Proteomes" id="UP000613768">
    <property type="component" value="Unassembled WGS sequence"/>
</dbReference>
<gene>
    <name evidence="4" type="ORF">IFO71_02645</name>
</gene>
<protein>
    <submittedName>
        <fullName evidence="4">DUF4124 domain-containing protein</fullName>
    </submittedName>
</protein>
<evidence type="ECO:0000256" key="1">
    <source>
        <dbReference type="SAM" id="MobiDB-lite"/>
    </source>
</evidence>
<evidence type="ECO:0000313" key="4">
    <source>
        <dbReference type="EMBL" id="MBD8524629.1"/>
    </source>
</evidence>
<sequence>MNVWMVVVLCLLAGQAGAQSVFKCKTPQGVVYSQSPCSDDAERREVKSPGPASAEVASGPFVEVTREELSSIGSSAAELQERWGPPAARYFEGKEERWFYPNRGLIEDGVRKCFEAHVDGDIVYQFNYLPEPVMAKSVQAARRIGNWRPPSPPPRRNFYMTGNNDPRGSSRASVVARFGEPDLKKVFFGTEIWEYHNIPMAPNDPQTLTLFIEFDGDRVGETMGN</sequence>
<evidence type="ECO:0000256" key="2">
    <source>
        <dbReference type="SAM" id="SignalP"/>
    </source>
</evidence>
<accession>A0AAW3ZGD3</accession>